<name>A0A015KKM5_RHIIW</name>
<accession>A0A015KKM5</accession>
<dbReference type="EMBL" id="JEMT01025977">
    <property type="protein sequence ID" value="EXX60261.1"/>
    <property type="molecule type" value="Genomic_DNA"/>
</dbReference>
<gene>
    <name evidence="1" type="ORF">RirG_181500</name>
</gene>
<dbReference type="AlphaFoldDB" id="A0A015KKM5"/>
<comment type="caution">
    <text evidence="1">The sequence shown here is derived from an EMBL/GenBank/DDBJ whole genome shotgun (WGS) entry which is preliminary data.</text>
</comment>
<keyword evidence="2" id="KW-1185">Reference proteome</keyword>
<proteinExistence type="predicted"/>
<evidence type="ECO:0000313" key="1">
    <source>
        <dbReference type="EMBL" id="EXX60261.1"/>
    </source>
</evidence>
<organism evidence="1 2">
    <name type="scientific">Rhizophagus irregularis (strain DAOM 197198w)</name>
    <name type="common">Glomus intraradices</name>
    <dbReference type="NCBI Taxonomy" id="1432141"/>
    <lineage>
        <taxon>Eukaryota</taxon>
        <taxon>Fungi</taxon>
        <taxon>Fungi incertae sedis</taxon>
        <taxon>Mucoromycota</taxon>
        <taxon>Glomeromycotina</taxon>
        <taxon>Glomeromycetes</taxon>
        <taxon>Glomerales</taxon>
        <taxon>Glomeraceae</taxon>
        <taxon>Rhizophagus</taxon>
    </lineage>
</organism>
<reference evidence="1 2" key="1">
    <citation type="submission" date="2014-02" db="EMBL/GenBank/DDBJ databases">
        <title>Single nucleus genome sequencing reveals high similarity among nuclei of an endomycorrhizal fungus.</title>
        <authorList>
            <person name="Lin K."/>
            <person name="Geurts R."/>
            <person name="Zhang Z."/>
            <person name="Limpens E."/>
            <person name="Saunders D.G."/>
            <person name="Mu D."/>
            <person name="Pang E."/>
            <person name="Cao H."/>
            <person name="Cha H."/>
            <person name="Lin T."/>
            <person name="Zhou Q."/>
            <person name="Shang Y."/>
            <person name="Li Y."/>
            <person name="Ivanov S."/>
            <person name="Sharma T."/>
            <person name="Velzen R.V."/>
            <person name="Ruijter N.D."/>
            <person name="Aanen D.K."/>
            <person name="Win J."/>
            <person name="Kamoun S."/>
            <person name="Bisseling T."/>
            <person name="Huang S."/>
        </authorList>
    </citation>
    <scope>NUCLEOTIDE SEQUENCE [LARGE SCALE GENOMIC DNA]</scope>
    <source>
        <strain evidence="2">DAOM197198w</strain>
    </source>
</reference>
<evidence type="ECO:0000313" key="2">
    <source>
        <dbReference type="Proteomes" id="UP000022910"/>
    </source>
</evidence>
<dbReference type="HOGENOM" id="CLU_2185388_0_0_1"/>
<protein>
    <submittedName>
        <fullName evidence="1">Uncharacterized protein</fullName>
    </submittedName>
</protein>
<sequence length="109" mass="12754">MKKIKIRLRVPKNGKKLRFVWVGFRSLEKVEPRFVRSGGFLNSEEWKIKIRSGGFSNSEVQKRTKIRKFQVDFRRSEKKEPRFVSSGGLPSYGERKKIKIHLGGFPMNG</sequence>
<dbReference type="Proteomes" id="UP000022910">
    <property type="component" value="Unassembled WGS sequence"/>
</dbReference>
<dbReference type="OrthoDB" id="2324024at2759"/>